<reference evidence="2" key="1">
    <citation type="journal article" date="2014" name="Front. Microbiol.">
        <title>High frequency of phylogenetically diverse reductive dehalogenase-homologous genes in deep subseafloor sedimentary metagenomes.</title>
        <authorList>
            <person name="Kawai M."/>
            <person name="Futagami T."/>
            <person name="Toyoda A."/>
            <person name="Takaki Y."/>
            <person name="Nishi S."/>
            <person name="Hori S."/>
            <person name="Arai W."/>
            <person name="Tsubouchi T."/>
            <person name="Morono Y."/>
            <person name="Uchiyama I."/>
            <person name="Ito T."/>
            <person name="Fujiyama A."/>
            <person name="Inagaki F."/>
            <person name="Takami H."/>
        </authorList>
    </citation>
    <scope>NUCLEOTIDE SEQUENCE</scope>
    <source>
        <strain evidence="2">Expedition CK06-06</strain>
    </source>
</reference>
<dbReference type="AlphaFoldDB" id="X0VQK7"/>
<organism evidence="2">
    <name type="scientific">marine sediment metagenome</name>
    <dbReference type="NCBI Taxonomy" id="412755"/>
    <lineage>
        <taxon>unclassified sequences</taxon>
        <taxon>metagenomes</taxon>
        <taxon>ecological metagenomes</taxon>
    </lineage>
</organism>
<name>X0VQK7_9ZZZZ</name>
<accession>X0VQK7</accession>
<gene>
    <name evidence="2" type="ORF">S01H1_49218</name>
</gene>
<dbReference type="EMBL" id="BARS01031644">
    <property type="protein sequence ID" value="GAG20480.1"/>
    <property type="molecule type" value="Genomic_DNA"/>
</dbReference>
<comment type="caution">
    <text evidence="2">The sequence shown here is derived from an EMBL/GenBank/DDBJ whole genome shotgun (WGS) entry which is preliminary data.</text>
</comment>
<feature type="transmembrane region" description="Helical" evidence="1">
    <location>
        <begin position="29"/>
        <end position="48"/>
    </location>
</feature>
<sequence length="120" mass="12843">MNDAQESLASDAPNSLSMIYRCLPTTVDVLTVVGYFLLVPGLGSLFLSQSPWNHVILLPGYLLLMVGVVLIRKLPSYSVDEEKDPGIISACLVFFLIVVYSMLYTTATDIGGGGKGNDAA</sequence>
<keyword evidence="1" id="KW-0812">Transmembrane</keyword>
<feature type="transmembrane region" description="Helical" evidence="1">
    <location>
        <begin position="86"/>
        <end position="105"/>
    </location>
</feature>
<keyword evidence="1" id="KW-0472">Membrane</keyword>
<protein>
    <submittedName>
        <fullName evidence="2">Uncharacterized protein</fullName>
    </submittedName>
</protein>
<feature type="non-terminal residue" evidence="2">
    <location>
        <position position="120"/>
    </location>
</feature>
<evidence type="ECO:0000256" key="1">
    <source>
        <dbReference type="SAM" id="Phobius"/>
    </source>
</evidence>
<keyword evidence="1" id="KW-1133">Transmembrane helix</keyword>
<feature type="transmembrane region" description="Helical" evidence="1">
    <location>
        <begin position="55"/>
        <end position="74"/>
    </location>
</feature>
<proteinExistence type="predicted"/>
<evidence type="ECO:0000313" key="2">
    <source>
        <dbReference type="EMBL" id="GAG20480.1"/>
    </source>
</evidence>